<dbReference type="Gene3D" id="3.40.630.30">
    <property type="match status" value="1"/>
</dbReference>
<dbReference type="SUPFAM" id="SSF55729">
    <property type="entry name" value="Acyl-CoA N-acyltransferases (Nat)"/>
    <property type="match status" value="1"/>
</dbReference>
<protein>
    <recommendedName>
        <fullName evidence="3">N-acetyltransferase domain-containing protein</fullName>
    </recommendedName>
</protein>
<dbReference type="InterPro" id="IPR016181">
    <property type="entry name" value="Acyl_CoA_acyltransferase"/>
</dbReference>
<proteinExistence type="predicted"/>
<dbReference type="EMBL" id="BAAAIH010000008">
    <property type="protein sequence ID" value="GAA1262230.1"/>
    <property type="molecule type" value="Genomic_DNA"/>
</dbReference>
<sequence length="189" mass="20717">MAETRLLAEETTTTGWRWEVSRDPHEAHALLCACDAHQAAASGTPAPRRRPETTEARVRSGSVRLLRHGACAAGMFTLTWDRPFTVAEGVYPHADRPIHLSRLAVAPEWLADGSLVGLRCVRHAIEEAARAGADVLRSEANPDLRETRSLLDILGFRQYGPTLGDEGGSRRVHLQKTLRTAVSVPDREG</sequence>
<organism evidence="1 2">
    <name type="scientific">Streptomyces javensis</name>
    <dbReference type="NCBI Taxonomy" id="114698"/>
    <lineage>
        <taxon>Bacteria</taxon>
        <taxon>Bacillati</taxon>
        <taxon>Actinomycetota</taxon>
        <taxon>Actinomycetes</taxon>
        <taxon>Kitasatosporales</taxon>
        <taxon>Streptomycetaceae</taxon>
        <taxon>Streptomyces</taxon>
        <taxon>Streptomyces violaceusniger group</taxon>
    </lineage>
</organism>
<evidence type="ECO:0000313" key="2">
    <source>
        <dbReference type="Proteomes" id="UP001500282"/>
    </source>
</evidence>
<keyword evidence="2" id="KW-1185">Reference proteome</keyword>
<gene>
    <name evidence="1" type="ORF">GCM10009579_20680</name>
</gene>
<name>A0ABN1WV86_9ACTN</name>
<comment type="caution">
    <text evidence="1">The sequence shown here is derived from an EMBL/GenBank/DDBJ whole genome shotgun (WGS) entry which is preliminary data.</text>
</comment>
<evidence type="ECO:0008006" key="3">
    <source>
        <dbReference type="Google" id="ProtNLM"/>
    </source>
</evidence>
<evidence type="ECO:0000313" key="1">
    <source>
        <dbReference type="EMBL" id="GAA1262230.1"/>
    </source>
</evidence>
<reference evidence="1 2" key="1">
    <citation type="journal article" date="2019" name="Int. J. Syst. Evol. Microbiol.">
        <title>The Global Catalogue of Microorganisms (GCM) 10K type strain sequencing project: providing services to taxonomists for standard genome sequencing and annotation.</title>
        <authorList>
            <consortium name="The Broad Institute Genomics Platform"/>
            <consortium name="The Broad Institute Genome Sequencing Center for Infectious Disease"/>
            <person name="Wu L."/>
            <person name="Ma J."/>
        </authorList>
    </citation>
    <scope>NUCLEOTIDE SEQUENCE [LARGE SCALE GENOMIC DNA]</scope>
    <source>
        <strain evidence="1 2">JCM 11448</strain>
    </source>
</reference>
<dbReference type="Proteomes" id="UP001500282">
    <property type="component" value="Unassembled WGS sequence"/>
</dbReference>
<accession>A0ABN1WV86</accession>